<dbReference type="GO" id="GO:0004856">
    <property type="term" value="F:D-xylulokinase activity"/>
    <property type="evidence" value="ECO:0007669"/>
    <property type="project" value="UniProtKB-EC"/>
</dbReference>
<keyword evidence="2 4" id="KW-0808">Transferase</keyword>
<dbReference type="SUPFAM" id="SSF53067">
    <property type="entry name" value="Actin-like ATPase domain"/>
    <property type="match status" value="2"/>
</dbReference>
<proteinExistence type="inferred from homology"/>
<name>A0A377KKT3_9ENTE</name>
<organism evidence="7 8">
    <name type="scientific">Enterococcus durans</name>
    <dbReference type="NCBI Taxonomy" id="53345"/>
    <lineage>
        <taxon>Bacteria</taxon>
        <taxon>Bacillati</taxon>
        <taxon>Bacillota</taxon>
        <taxon>Bacilli</taxon>
        <taxon>Lactobacillales</taxon>
        <taxon>Enterococcaceae</taxon>
        <taxon>Enterococcus</taxon>
    </lineage>
</organism>
<sequence>MEGLKELFQQIPEKNVSGIGITGQMHTTVFVDKYGFSVRPAIMWNDNRTKDMIPFIKEKLLVNEQTADLAKVVSTGSPLANLLWLKECEPENYQRTEKILIAKDYLIWKLTEVYSTDYCDASVSSFYDLNEDTWSESVQQLFDLNSSLFPEINYSSKVVGSLSKTIQQQLGIQKVIPVVAGTGDNVASALVSGSFVHDQPLISLGTSGVVVIPNRYHQLKATGKNVVAKINEEDHTIITQGTVQAGAKVNSWWLENILHTKDYLKEQEKISDQLISNNEVLFFPHLNGEKTLYGEPNVRGAFAGLSLETTQEEMYLAVLEGLTFGIKNLYEKMKNDQEPAYFSIVGGGAKSELWLQLFADILNYPIRRVVNSREAVQGAAILAILGIDN</sequence>
<evidence type="ECO:0000256" key="1">
    <source>
        <dbReference type="ARBA" id="ARBA00009156"/>
    </source>
</evidence>
<feature type="domain" description="Carbohydrate kinase FGGY N-terminal" evidence="5">
    <location>
        <begin position="7"/>
        <end position="190"/>
    </location>
</feature>
<dbReference type="EC" id="2.7.1.17" evidence="7"/>
<reference evidence="7 8" key="1">
    <citation type="submission" date="2018-06" db="EMBL/GenBank/DDBJ databases">
        <authorList>
            <consortium name="Pathogen Informatics"/>
            <person name="Doyle S."/>
        </authorList>
    </citation>
    <scope>NUCLEOTIDE SEQUENCE [LARGE SCALE GENOMIC DNA]</scope>
    <source>
        <strain evidence="7 8">NCTC8129</strain>
    </source>
</reference>
<gene>
    <name evidence="7" type="primary">xylB_2</name>
    <name evidence="7" type="ORF">NCTC8129_02027</name>
</gene>
<evidence type="ECO:0000256" key="4">
    <source>
        <dbReference type="RuleBase" id="RU003733"/>
    </source>
</evidence>
<dbReference type="InterPro" id="IPR018485">
    <property type="entry name" value="FGGY_C"/>
</dbReference>
<dbReference type="EMBL" id="UGIF01000002">
    <property type="protein sequence ID" value="STP29798.1"/>
    <property type="molecule type" value="Genomic_DNA"/>
</dbReference>
<dbReference type="InterPro" id="IPR018484">
    <property type="entry name" value="FGGY_N"/>
</dbReference>
<accession>A0A377KKT3</accession>
<feature type="domain" description="Carbohydrate kinase FGGY C-terminal" evidence="6">
    <location>
        <begin position="202"/>
        <end position="384"/>
    </location>
</feature>
<dbReference type="PANTHER" id="PTHR43095">
    <property type="entry name" value="SUGAR KINASE"/>
    <property type="match status" value="1"/>
</dbReference>
<dbReference type="InterPro" id="IPR043129">
    <property type="entry name" value="ATPase_NBD"/>
</dbReference>
<comment type="similarity">
    <text evidence="1 4">Belongs to the FGGY kinase family.</text>
</comment>
<evidence type="ECO:0000313" key="8">
    <source>
        <dbReference type="Proteomes" id="UP000254070"/>
    </source>
</evidence>
<dbReference type="Pfam" id="PF00370">
    <property type="entry name" value="FGGY_N"/>
    <property type="match status" value="1"/>
</dbReference>
<evidence type="ECO:0000259" key="6">
    <source>
        <dbReference type="Pfam" id="PF02782"/>
    </source>
</evidence>
<dbReference type="InterPro" id="IPR050406">
    <property type="entry name" value="FGGY_Carb_Kinase"/>
</dbReference>
<evidence type="ECO:0000256" key="2">
    <source>
        <dbReference type="ARBA" id="ARBA00022679"/>
    </source>
</evidence>
<dbReference type="AlphaFoldDB" id="A0A377KKT3"/>
<protein>
    <submittedName>
        <fullName evidence="7">Xylulokinase</fullName>
        <ecNumber evidence="7">2.7.1.17</ecNumber>
    </submittedName>
</protein>
<dbReference type="PROSITE" id="PS00445">
    <property type="entry name" value="FGGY_KINASES_2"/>
    <property type="match status" value="1"/>
</dbReference>
<evidence type="ECO:0000256" key="3">
    <source>
        <dbReference type="ARBA" id="ARBA00022777"/>
    </source>
</evidence>
<evidence type="ECO:0000259" key="5">
    <source>
        <dbReference type="Pfam" id="PF00370"/>
    </source>
</evidence>
<dbReference type="InterPro" id="IPR018483">
    <property type="entry name" value="Carb_kinase_FGGY_CS"/>
</dbReference>
<dbReference type="Gene3D" id="3.30.420.40">
    <property type="match status" value="2"/>
</dbReference>
<dbReference type="Proteomes" id="UP000254070">
    <property type="component" value="Unassembled WGS sequence"/>
</dbReference>
<keyword evidence="3 4" id="KW-0418">Kinase</keyword>
<dbReference type="Pfam" id="PF02782">
    <property type="entry name" value="FGGY_C"/>
    <property type="match status" value="1"/>
</dbReference>
<evidence type="ECO:0000313" key="7">
    <source>
        <dbReference type="EMBL" id="STP29798.1"/>
    </source>
</evidence>